<reference evidence="3" key="1">
    <citation type="submission" date="2021-04" db="EMBL/GenBank/DDBJ databases">
        <title>Isolation of p-tert-butylphenol degrading bacteria Sphingobium phenoxybenzoativorans Tas13 from active sludge.</title>
        <authorList>
            <person name="Li Y."/>
        </authorList>
    </citation>
    <scope>NUCLEOTIDE SEQUENCE</scope>
    <source>
        <strain evidence="3">Tas13</strain>
    </source>
</reference>
<dbReference type="AlphaFoldDB" id="A0A975Q333"/>
<keyword evidence="2" id="KW-0732">Signal</keyword>
<sequence>MRLLIALLIACLTAPALAAAHCAEPAPAQEPAVSHHGHEGHAPSSPDPMPAKAMAAHECIGCIPPTHGLARFAASVRHVLALRHDRTAPSLRLASAPAPETPPPKRLV</sequence>
<feature type="compositionally biased region" description="Low complexity" evidence="1">
    <location>
        <begin position="23"/>
        <end position="32"/>
    </location>
</feature>
<accession>A0A975Q333</accession>
<feature type="chain" id="PRO_5037563113" description="DUF2946 domain-containing protein" evidence="2">
    <location>
        <begin position="19"/>
        <end position="108"/>
    </location>
</feature>
<evidence type="ECO:0000256" key="1">
    <source>
        <dbReference type="SAM" id="MobiDB-lite"/>
    </source>
</evidence>
<keyword evidence="4" id="KW-1185">Reference proteome</keyword>
<protein>
    <recommendedName>
        <fullName evidence="5">DUF2946 domain-containing protein</fullName>
    </recommendedName>
</protein>
<feature type="signal peptide" evidence="2">
    <location>
        <begin position="1"/>
        <end position="18"/>
    </location>
</feature>
<proteinExistence type="predicted"/>
<dbReference type="KEGG" id="spph:KFK14_07895"/>
<dbReference type="Proteomes" id="UP000681425">
    <property type="component" value="Chromosome"/>
</dbReference>
<evidence type="ECO:0008006" key="5">
    <source>
        <dbReference type="Google" id="ProtNLM"/>
    </source>
</evidence>
<feature type="region of interest" description="Disordered" evidence="1">
    <location>
        <begin position="23"/>
        <end position="51"/>
    </location>
</feature>
<evidence type="ECO:0000256" key="2">
    <source>
        <dbReference type="SAM" id="SignalP"/>
    </source>
</evidence>
<feature type="compositionally biased region" description="Pro residues" evidence="1">
    <location>
        <begin position="99"/>
        <end position="108"/>
    </location>
</feature>
<feature type="compositionally biased region" description="Low complexity" evidence="1">
    <location>
        <begin position="88"/>
        <end position="98"/>
    </location>
</feature>
<dbReference type="RefSeq" id="WP_212610483.1">
    <property type="nucleotide sequence ID" value="NZ_CP073910.1"/>
</dbReference>
<evidence type="ECO:0000313" key="4">
    <source>
        <dbReference type="Proteomes" id="UP000681425"/>
    </source>
</evidence>
<organism evidence="3 4">
    <name type="scientific">Sphingobium phenoxybenzoativorans</name>
    <dbReference type="NCBI Taxonomy" id="1592790"/>
    <lineage>
        <taxon>Bacteria</taxon>
        <taxon>Pseudomonadati</taxon>
        <taxon>Pseudomonadota</taxon>
        <taxon>Alphaproteobacteria</taxon>
        <taxon>Sphingomonadales</taxon>
        <taxon>Sphingomonadaceae</taxon>
        <taxon>Sphingobium</taxon>
    </lineage>
</organism>
<evidence type="ECO:0000313" key="3">
    <source>
        <dbReference type="EMBL" id="QUT07316.1"/>
    </source>
</evidence>
<name>A0A975Q333_9SPHN</name>
<gene>
    <name evidence="3" type="ORF">KFK14_07895</name>
</gene>
<dbReference type="EMBL" id="CP073910">
    <property type="protein sequence ID" value="QUT07316.1"/>
    <property type="molecule type" value="Genomic_DNA"/>
</dbReference>
<feature type="region of interest" description="Disordered" evidence="1">
    <location>
        <begin position="88"/>
        <end position="108"/>
    </location>
</feature>